<dbReference type="HOGENOM" id="CLU_2964336_0_0_1"/>
<accession>A0A072V1G9</accession>
<proteinExistence type="predicted"/>
<evidence type="ECO:0000313" key="4">
    <source>
        <dbReference type="Proteomes" id="UP000002051"/>
    </source>
</evidence>
<sequence length="59" mass="7007">MKNQIPYLFLNGKQPDSEARKKHQNFEDYVMLYTTICNMCTQKAPNDYSQIAEFILFII</sequence>
<reference evidence="3" key="3">
    <citation type="submission" date="2015-04" db="UniProtKB">
        <authorList>
            <consortium name="EnsemblPlants"/>
        </authorList>
    </citation>
    <scope>IDENTIFICATION</scope>
    <source>
        <strain evidence="3">cv. Jemalong A17</strain>
    </source>
</reference>
<dbReference type="EnsemblPlants" id="KEH31950">
    <property type="protein sequence ID" value="KEH31950"/>
    <property type="gene ID" value="MTR_4g108850"/>
</dbReference>
<dbReference type="EMBL" id="CM001220">
    <property type="protein sequence ID" value="KEH31950.1"/>
    <property type="molecule type" value="Genomic_DNA"/>
</dbReference>
<evidence type="ECO:0000313" key="2">
    <source>
        <dbReference type="EMBL" id="RHN63684.1"/>
    </source>
</evidence>
<dbReference type="Proteomes" id="UP000002051">
    <property type="component" value="Chromosome 4"/>
</dbReference>
<evidence type="ECO:0000313" key="1">
    <source>
        <dbReference type="EMBL" id="KEH31950.1"/>
    </source>
</evidence>
<keyword evidence="4" id="KW-1185">Reference proteome</keyword>
<dbReference type="Gramene" id="rna26416">
    <property type="protein sequence ID" value="RHN63684.1"/>
    <property type="gene ID" value="gene26416"/>
</dbReference>
<reference evidence="1 4" key="1">
    <citation type="journal article" date="2011" name="Nature">
        <title>The Medicago genome provides insight into the evolution of rhizobial symbioses.</title>
        <authorList>
            <person name="Young N.D."/>
            <person name="Debelle F."/>
            <person name="Oldroyd G.E."/>
            <person name="Geurts R."/>
            <person name="Cannon S.B."/>
            <person name="Udvardi M.K."/>
            <person name="Benedito V.A."/>
            <person name="Mayer K.F."/>
            <person name="Gouzy J."/>
            <person name="Schoof H."/>
            <person name="Van de Peer Y."/>
            <person name="Proost S."/>
            <person name="Cook D.R."/>
            <person name="Meyers B.C."/>
            <person name="Spannagl M."/>
            <person name="Cheung F."/>
            <person name="De Mita S."/>
            <person name="Krishnakumar V."/>
            <person name="Gundlach H."/>
            <person name="Zhou S."/>
            <person name="Mudge J."/>
            <person name="Bharti A.K."/>
            <person name="Murray J.D."/>
            <person name="Naoumkina M.A."/>
            <person name="Rosen B."/>
            <person name="Silverstein K.A."/>
            <person name="Tang H."/>
            <person name="Rombauts S."/>
            <person name="Zhao P.X."/>
            <person name="Zhou P."/>
            <person name="Barbe V."/>
            <person name="Bardou P."/>
            <person name="Bechner M."/>
            <person name="Bellec A."/>
            <person name="Berger A."/>
            <person name="Berges H."/>
            <person name="Bidwell S."/>
            <person name="Bisseling T."/>
            <person name="Choisne N."/>
            <person name="Couloux A."/>
            <person name="Denny R."/>
            <person name="Deshpande S."/>
            <person name="Dai X."/>
            <person name="Doyle J.J."/>
            <person name="Dudez A.M."/>
            <person name="Farmer A.D."/>
            <person name="Fouteau S."/>
            <person name="Franken C."/>
            <person name="Gibelin C."/>
            <person name="Gish J."/>
            <person name="Goldstein S."/>
            <person name="Gonzalez A.J."/>
            <person name="Green P.J."/>
            <person name="Hallab A."/>
            <person name="Hartog M."/>
            <person name="Hua A."/>
            <person name="Humphray S.J."/>
            <person name="Jeong D.H."/>
            <person name="Jing Y."/>
            <person name="Jocker A."/>
            <person name="Kenton S.M."/>
            <person name="Kim D.J."/>
            <person name="Klee K."/>
            <person name="Lai H."/>
            <person name="Lang C."/>
            <person name="Lin S."/>
            <person name="Macmil S.L."/>
            <person name="Magdelenat G."/>
            <person name="Matthews L."/>
            <person name="McCorrison J."/>
            <person name="Monaghan E.L."/>
            <person name="Mun J.H."/>
            <person name="Najar F.Z."/>
            <person name="Nicholson C."/>
            <person name="Noirot C."/>
            <person name="O'Bleness M."/>
            <person name="Paule C.R."/>
            <person name="Poulain J."/>
            <person name="Prion F."/>
            <person name="Qin B."/>
            <person name="Qu C."/>
            <person name="Retzel E.F."/>
            <person name="Riddle C."/>
            <person name="Sallet E."/>
            <person name="Samain S."/>
            <person name="Samson N."/>
            <person name="Sanders I."/>
            <person name="Saurat O."/>
            <person name="Scarpelli C."/>
            <person name="Schiex T."/>
            <person name="Segurens B."/>
            <person name="Severin A.J."/>
            <person name="Sherrier D.J."/>
            <person name="Shi R."/>
            <person name="Sims S."/>
            <person name="Singer S.R."/>
            <person name="Sinharoy S."/>
            <person name="Sterck L."/>
            <person name="Viollet A."/>
            <person name="Wang B.B."/>
            <person name="Wang K."/>
            <person name="Wang M."/>
            <person name="Wang X."/>
            <person name="Warfsmann J."/>
            <person name="Weissenbach J."/>
            <person name="White D.D."/>
            <person name="White J.D."/>
            <person name="Wiley G.B."/>
            <person name="Wincker P."/>
            <person name="Xing Y."/>
            <person name="Yang L."/>
            <person name="Yao Z."/>
            <person name="Ying F."/>
            <person name="Zhai J."/>
            <person name="Zhou L."/>
            <person name="Zuber A."/>
            <person name="Denarie J."/>
            <person name="Dixon R.A."/>
            <person name="May G.D."/>
            <person name="Schwartz D.C."/>
            <person name="Rogers J."/>
            <person name="Quetier F."/>
            <person name="Town C.D."/>
            <person name="Roe B.A."/>
        </authorList>
    </citation>
    <scope>NUCLEOTIDE SEQUENCE [LARGE SCALE GENOMIC DNA]</scope>
    <source>
        <strain evidence="1">A17</strain>
        <strain evidence="3 4">cv. Jemalong A17</strain>
    </source>
</reference>
<reference evidence="1 4" key="2">
    <citation type="journal article" date="2014" name="BMC Genomics">
        <title>An improved genome release (version Mt4.0) for the model legume Medicago truncatula.</title>
        <authorList>
            <person name="Tang H."/>
            <person name="Krishnakumar V."/>
            <person name="Bidwell S."/>
            <person name="Rosen B."/>
            <person name="Chan A."/>
            <person name="Zhou S."/>
            <person name="Gentzbittel L."/>
            <person name="Childs K.L."/>
            <person name="Yandell M."/>
            <person name="Gundlach H."/>
            <person name="Mayer K.F."/>
            <person name="Schwartz D.C."/>
            <person name="Town C.D."/>
        </authorList>
    </citation>
    <scope>GENOME REANNOTATION</scope>
    <source>
        <strain evidence="1">A17</strain>
        <strain evidence="3 4">cv. Jemalong A17</strain>
    </source>
</reference>
<protein>
    <submittedName>
        <fullName evidence="1 3">Uncharacterized protein</fullName>
    </submittedName>
</protein>
<reference evidence="2" key="4">
    <citation type="journal article" date="2018" name="Nat. Plants">
        <title>Whole-genome landscape of Medicago truncatula symbiotic genes.</title>
        <authorList>
            <person name="Pecrix Y."/>
            <person name="Gamas P."/>
            <person name="Carrere S."/>
        </authorList>
    </citation>
    <scope>NUCLEOTIDE SEQUENCE</scope>
    <source>
        <tissue evidence="2">Leaves</tissue>
    </source>
</reference>
<dbReference type="AlphaFoldDB" id="A0A072V1G9"/>
<evidence type="ECO:0000313" key="3">
    <source>
        <dbReference type="EnsemblPlants" id="KEH31950"/>
    </source>
</evidence>
<name>A0A072V1G9_MEDTR</name>
<dbReference type="EMBL" id="PSQE01000004">
    <property type="protein sequence ID" value="RHN63684.1"/>
    <property type="molecule type" value="Genomic_DNA"/>
</dbReference>
<dbReference type="Proteomes" id="UP000265566">
    <property type="component" value="Chromosome 4"/>
</dbReference>
<organism evidence="1 4">
    <name type="scientific">Medicago truncatula</name>
    <name type="common">Barrel medic</name>
    <name type="synonym">Medicago tribuloides</name>
    <dbReference type="NCBI Taxonomy" id="3880"/>
    <lineage>
        <taxon>Eukaryota</taxon>
        <taxon>Viridiplantae</taxon>
        <taxon>Streptophyta</taxon>
        <taxon>Embryophyta</taxon>
        <taxon>Tracheophyta</taxon>
        <taxon>Spermatophyta</taxon>
        <taxon>Magnoliopsida</taxon>
        <taxon>eudicotyledons</taxon>
        <taxon>Gunneridae</taxon>
        <taxon>Pentapetalae</taxon>
        <taxon>rosids</taxon>
        <taxon>fabids</taxon>
        <taxon>Fabales</taxon>
        <taxon>Fabaceae</taxon>
        <taxon>Papilionoideae</taxon>
        <taxon>50 kb inversion clade</taxon>
        <taxon>NPAAA clade</taxon>
        <taxon>Hologalegina</taxon>
        <taxon>IRL clade</taxon>
        <taxon>Trifolieae</taxon>
        <taxon>Medicago</taxon>
    </lineage>
</organism>
<gene>
    <name evidence="1" type="ordered locus">MTR_4g108850</name>
    <name evidence="2" type="ORF">MtrunA17_Chr4g0060991</name>
</gene>